<dbReference type="Proteomes" id="UP000327013">
    <property type="component" value="Unassembled WGS sequence"/>
</dbReference>
<proteinExistence type="predicted"/>
<dbReference type="AlphaFoldDB" id="A0A5N6KYZ7"/>
<dbReference type="OrthoDB" id="5343383at2759"/>
<name>A0A5N6KYZ7_9ROSI</name>
<keyword evidence="2" id="KW-1185">Reference proteome</keyword>
<evidence type="ECO:0000313" key="2">
    <source>
        <dbReference type="Proteomes" id="UP000327013"/>
    </source>
</evidence>
<accession>A0A5N6KYZ7</accession>
<dbReference type="EMBL" id="VIBQ01000017">
    <property type="protein sequence ID" value="KAB8360886.1"/>
    <property type="molecule type" value="Genomic_DNA"/>
</dbReference>
<comment type="caution">
    <text evidence="1">The sequence shown here is derived from an EMBL/GenBank/DDBJ whole genome shotgun (WGS) entry which is preliminary data.</text>
</comment>
<organism evidence="1 2">
    <name type="scientific">Carpinus fangiana</name>
    <dbReference type="NCBI Taxonomy" id="176857"/>
    <lineage>
        <taxon>Eukaryota</taxon>
        <taxon>Viridiplantae</taxon>
        <taxon>Streptophyta</taxon>
        <taxon>Embryophyta</taxon>
        <taxon>Tracheophyta</taxon>
        <taxon>Spermatophyta</taxon>
        <taxon>Magnoliopsida</taxon>
        <taxon>eudicotyledons</taxon>
        <taxon>Gunneridae</taxon>
        <taxon>Pentapetalae</taxon>
        <taxon>rosids</taxon>
        <taxon>fabids</taxon>
        <taxon>Fagales</taxon>
        <taxon>Betulaceae</taxon>
        <taxon>Carpinus</taxon>
    </lineage>
</organism>
<reference evidence="1 2" key="1">
    <citation type="submission" date="2019-06" db="EMBL/GenBank/DDBJ databases">
        <title>A chromosomal-level reference genome of Carpinus fangiana (Coryloideae, Betulaceae).</title>
        <authorList>
            <person name="Yang X."/>
            <person name="Wang Z."/>
            <person name="Zhang L."/>
            <person name="Hao G."/>
            <person name="Liu J."/>
            <person name="Yang Y."/>
        </authorList>
    </citation>
    <scope>NUCLEOTIDE SEQUENCE [LARGE SCALE GENOMIC DNA]</scope>
    <source>
        <strain evidence="1">Cfa_2016G</strain>
        <tissue evidence="1">Leaf</tissue>
    </source>
</reference>
<gene>
    <name evidence="1" type="ORF">FH972_024619</name>
</gene>
<sequence length="224" mass="25753">MSTYSRNEVVSTLTAYYDFLTTLYIPKSAVLYPPEGGWEFITQENYAFLEKTDTVIDLLRHIPYIDQEDTYDRHMFADMCAPLDFRGEYARKHLGFEDNFGPISEEATLGPHAITIGQCVGGRNGTYLILDTERGTITPFAPQWSTKSNELSQIPLNDGRVVVMHSSVPAHGRIKEIFKSYGWPWPIMDKDRDACLKEVKRVWDYAWDNDGNIPPVDEENDWDK</sequence>
<protein>
    <submittedName>
        <fullName evidence="1">Uncharacterized protein</fullName>
    </submittedName>
</protein>
<evidence type="ECO:0000313" key="1">
    <source>
        <dbReference type="EMBL" id="KAB8360886.1"/>
    </source>
</evidence>